<evidence type="ECO:0000313" key="2">
    <source>
        <dbReference type="Proteomes" id="UP000886998"/>
    </source>
</evidence>
<organism evidence="1 2">
    <name type="scientific">Trichonephila inaurata madagascariensis</name>
    <dbReference type="NCBI Taxonomy" id="2747483"/>
    <lineage>
        <taxon>Eukaryota</taxon>
        <taxon>Metazoa</taxon>
        <taxon>Ecdysozoa</taxon>
        <taxon>Arthropoda</taxon>
        <taxon>Chelicerata</taxon>
        <taxon>Arachnida</taxon>
        <taxon>Araneae</taxon>
        <taxon>Araneomorphae</taxon>
        <taxon>Entelegynae</taxon>
        <taxon>Araneoidea</taxon>
        <taxon>Nephilidae</taxon>
        <taxon>Trichonephila</taxon>
        <taxon>Trichonephila inaurata</taxon>
    </lineage>
</organism>
<sequence length="146" mass="16108">MTPGIFSGVGTEADGDFEEKCELFGPRVNIVCSPLASDNNARGRGGQKKIIIRTELGGDGDFEKYSFVIVNRFVESMQSNKTESSLVVCQKGSYVFSHFSSNIPLCAEVYCLPEIINVCNRLDAGFFVCQRVSILCNVMFSFEFTS</sequence>
<evidence type="ECO:0000313" key="1">
    <source>
        <dbReference type="EMBL" id="GFY59356.1"/>
    </source>
</evidence>
<proteinExistence type="predicted"/>
<name>A0A8X7C6J9_9ARAC</name>
<reference evidence="1" key="1">
    <citation type="submission" date="2020-08" db="EMBL/GenBank/DDBJ databases">
        <title>Multicomponent nature underlies the extraordinary mechanical properties of spider dragline silk.</title>
        <authorList>
            <person name="Kono N."/>
            <person name="Nakamura H."/>
            <person name="Mori M."/>
            <person name="Yoshida Y."/>
            <person name="Ohtoshi R."/>
            <person name="Malay A.D."/>
            <person name="Moran D.A.P."/>
            <person name="Tomita M."/>
            <person name="Numata K."/>
            <person name="Arakawa K."/>
        </authorList>
    </citation>
    <scope>NUCLEOTIDE SEQUENCE</scope>
</reference>
<comment type="caution">
    <text evidence="1">The sequence shown here is derived from an EMBL/GenBank/DDBJ whole genome shotgun (WGS) entry which is preliminary data.</text>
</comment>
<accession>A0A8X7C6J9</accession>
<dbReference type="EMBL" id="BMAV01012585">
    <property type="protein sequence ID" value="GFY59356.1"/>
    <property type="molecule type" value="Genomic_DNA"/>
</dbReference>
<dbReference type="Proteomes" id="UP000886998">
    <property type="component" value="Unassembled WGS sequence"/>
</dbReference>
<gene>
    <name evidence="1" type="ORF">TNIN_381621</name>
</gene>
<protein>
    <submittedName>
        <fullName evidence="1">Uncharacterized protein</fullName>
    </submittedName>
</protein>
<keyword evidence="2" id="KW-1185">Reference proteome</keyword>
<dbReference type="AlphaFoldDB" id="A0A8X7C6J9"/>